<reference evidence="1" key="1">
    <citation type="journal article" date="2021" name="Proc. Natl. Acad. Sci. U.S.A.">
        <title>A Catalog of Tens of Thousands of Viruses from Human Metagenomes Reveals Hidden Associations with Chronic Diseases.</title>
        <authorList>
            <person name="Tisza M.J."/>
            <person name="Buck C.B."/>
        </authorList>
    </citation>
    <scope>NUCLEOTIDE SEQUENCE</scope>
    <source>
        <strain evidence="1">CtSH72</strain>
    </source>
</reference>
<accession>A0A8S5QNX4</accession>
<evidence type="ECO:0000313" key="1">
    <source>
        <dbReference type="EMBL" id="DAE20521.1"/>
    </source>
</evidence>
<organism evidence="1">
    <name type="scientific">Caudovirales sp. ctSH72</name>
    <dbReference type="NCBI Taxonomy" id="2826773"/>
    <lineage>
        <taxon>Viruses</taxon>
        <taxon>Duplodnaviria</taxon>
        <taxon>Heunggongvirae</taxon>
        <taxon>Uroviricota</taxon>
        <taxon>Caudoviricetes</taxon>
    </lineage>
</organism>
<dbReference type="Pfam" id="PF25675">
    <property type="entry name" value="Phage_nozzle"/>
    <property type="match status" value="1"/>
</dbReference>
<name>A0A8S5QNX4_9CAUD</name>
<proteinExistence type="predicted"/>
<protein>
    <submittedName>
        <fullName evidence="1">Stabilization protein</fullName>
    </submittedName>
</protein>
<dbReference type="InterPro" id="IPR058003">
    <property type="entry name" value="Phage_gp12"/>
</dbReference>
<dbReference type="EMBL" id="BK015697">
    <property type="protein sequence ID" value="DAE20521.1"/>
    <property type="molecule type" value="Genomic_DNA"/>
</dbReference>
<sequence>MARVSQTIKNMISGISQQPDLLRLPEQLDKQVNGFSTEASGLQKRPPTLYVADLGSVPVNDKPLIHFIKRDEVEKYIMLFDGVSLKVWDDKGIPHSVSYEESGKRYLLTDTPRESLRIITIADYTFVVNKEKKVQRSNKLVPFYWSDYSCLIHIKSGQYGRTYKIIINNEEIASFSTPDGSDPSHTAQIDTNYIRDRLAEKVTQKGWQVEKHNSCLYLTNTDTRIESVKCTDGFNGQGMFGIFHTVQKFTNLPIEAQDGYTVKVLGDTGAIADDYYVQYSAKENVWKECAKPGIIASYDASTMPHIITRNADGTFTVKPAPWEDRSSGDDDSNPFPSFVDESINDVFLFRNRLGFLSKENVILSQSAHFFNFWFSSAVEVQDTDPIDLAVSNNEVDILNYAIPFAQDLLIFSANAQFIISAEGALTPKNAAILLATNFPSTKEVCPVKAGSRLYFVSKRSEYSSLNEYFTMNDTQGTKNAQDISSHVPTFIPNGVFKICASHNEHILLLLSTGNPSRIYVYKYLFAEDNRVQSSWSYWEFKKAKIYGGGFFDSSFFLLIDRGGELFLEKMLFTYNTKDYEEELYRVYMDRKGLSTTIEEANYDSINDRTQLHLKEFYKGFLTEGATYGIVTPTGLYYTFDYNVVRDDSVWIPGDLRKQKVIFGELYTFYAQLSKILVRNNTDQGAVVEGGRLQLRRIILNFAKSGYFDIYVAFKDTRKIYTYTHTARILGKAGTTINSIPLDTGDFAFPIMGKNEYCTISIQTNAPTPISLIGYTWEGNYIKRTRTI</sequence>